<protein>
    <submittedName>
        <fullName evidence="1">Uncharacterized protein</fullName>
    </submittedName>
</protein>
<accession>A0A699HKS4</accession>
<evidence type="ECO:0000313" key="1">
    <source>
        <dbReference type="EMBL" id="GEY35347.1"/>
    </source>
</evidence>
<organism evidence="1">
    <name type="scientific">Tanacetum cinerariifolium</name>
    <name type="common">Dalmatian daisy</name>
    <name type="synonym">Chrysanthemum cinerariifolium</name>
    <dbReference type="NCBI Taxonomy" id="118510"/>
    <lineage>
        <taxon>Eukaryota</taxon>
        <taxon>Viridiplantae</taxon>
        <taxon>Streptophyta</taxon>
        <taxon>Embryophyta</taxon>
        <taxon>Tracheophyta</taxon>
        <taxon>Spermatophyta</taxon>
        <taxon>Magnoliopsida</taxon>
        <taxon>eudicotyledons</taxon>
        <taxon>Gunneridae</taxon>
        <taxon>Pentapetalae</taxon>
        <taxon>asterids</taxon>
        <taxon>campanulids</taxon>
        <taxon>Asterales</taxon>
        <taxon>Asteraceae</taxon>
        <taxon>Asteroideae</taxon>
        <taxon>Anthemideae</taxon>
        <taxon>Anthemidinae</taxon>
        <taxon>Tanacetum</taxon>
    </lineage>
</organism>
<proteinExistence type="predicted"/>
<gene>
    <name evidence="1" type="ORF">Tci_407321</name>
</gene>
<reference evidence="1" key="1">
    <citation type="journal article" date="2019" name="Sci. Rep.">
        <title>Draft genome of Tanacetum cinerariifolium, the natural source of mosquito coil.</title>
        <authorList>
            <person name="Yamashiro T."/>
            <person name="Shiraishi A."/>
            <person name="Satake H."/>
            <person name="Nakayama K."/>
        </authorList>
    </citation>
    <scope>NUCLEOTIDE SEQUENCE</scope>
</reference>
<sequence length="178" mass="20346">MHTLTENHWSAFKRILRYLHGMVEHGMLIRRSSGSTLQAFTDLLWKANLDTFLEAFTDADWAGDSDDRWRVSLSDAWVTRRDSPYYPVDNMVVAVRDVDVLPRCPILCLLLFLVWSRVTICRVAVRERGLWSLRSLPLCVDYDPCGAAGLMFLAAVCQLYFLRSGRCLAILVPFRCGA</sequence>
<dbReference type="AlphaFoldDB" id="A0A699HKS4"/>
<name>A0A699HKS4_TANCI</name>
<dbReference type="EMBL" id="BKCJ010171539">
    <property type="protein sequence ID" value="GEY35347.1"/>
    <property type="molecule type" value="Genomic_DNA"/>
</dbReference>
<comment type="caution">
    <text evidence="1">The sequence shown here is derived from an EMBL/GenBank/DDBJ whole genome shotgun (WGS) entry which is preliminary data.</text>
</comment>